<evidence type="ECO:0000259" key="11">
    <source>
        <dbReference type="PROSITE" id="PS50026"/>
    </source>
</evidence>
<keyword evidence="3 10" id="KW-0732">Signal</keyword>
<evidence type="ECO:0000256" key="1">
    <source>
        <dbReference type="ARBA" id="ARBA00004167"/>
    </source>
</evidence>
<dbReference type="InParanoid" id="D8R4F6"/>
<feature type="compositionally biased region" description="Polar residues" evidence="8">
    <location>
        <begin position="574"/>
        <end position="586"/>
    </location>
</feature>
<reference evidence="13 14" key="1">
    <citation type="journal article" date="2011" name="Science">
        <title>The Selaginella genome identifies genetic changes associated with the evolution of vascular plants.</title>
        <authorList>
            <person name="Banks J.A."/>
            <person name="Nishiyama T."/>
            <person name="Hasebe M."/>
            <person name="Bowman J.L."/>
            <person name="Gribskov M."/>
            <person name="dePamphilis C."/>
            <person name="Albert V.A."/>
            <person name="Aono N."/>
            <person name="Aoyama T."/>
            <person name="Ambrose B.A."/>
            <person name="Ashton N.W."/>
            <person name="Axtell M.J."/>
            <person name="Barker E."/>
            <person name="Barker M.S."/>
            <person name="Bennetzen J.L."/>
            <person name="Bonawitz N.D."/>
            <person name="Chapple C."/>
            <person name="Cheng C."/>
            <person name="Correa L.G."/>
            <person name="Dacre M."/>
            <person name="DeBarry J."/>
            <person name="Dreyer I."/>
            <person name="Elias M."/>
            <person name="Engstrom E.M."/>
            <person name="Estelle M."/>
            <person name="Feng L."/>
            <person name="Finet C."/>
            <person name="Floyd S.K."/>
            <person name="Frommer W.B."/>
            <person name="Fujita T."/>
            <person name="Gramzow L."/>
            <person name="Gutensohn M."/>
            <person name="Harholt J."/>
            <person name="Hattori M."/>
            <person name="Heyl A."/>
            <person name="Hirai T."/>
            <person name="Hiwatashi Y."/>
            <person name="Ishikawa M."/>
            <person name="Iwata M."/>
            <person name="Karol K.G."/>
            <person name="Koehler B."/>
            <person name="Kolukisaoglu U."/>
            <person name="Kubo M."/>
            <person name="Kurata T."/>
            <person name="Lalonde S."/>
            <person name="Li K."/>
            <person name="Li Y."/>
            <person name="Litt A."/>
            <person name="Lyons E."/>
            <person name="Manning G."/>
            <person name="Maruyama T."/>
            <person name="Michael T.P."/>
            <person name="Mikami K."/>
            <person name="Miyazaki S."/>
            <person name="Morinaga S."/>
            <person name="Murata T."/>
            <person name="Mueller-Roeber B."/>
            <person name="Nelson D.R."/>
            <person name="Obara M."/>
            <person name="Oguri Y."/>
            <person name="Olmstead R.G."/>
            <person name="Onodera N."/>
            <person name="Petersen B.L."/>
            <person name="Pils B."/>
            <person name="Prigge M."/>
            <person name="Rensing S.A."/>
            <person name="Riano-Pachon D.M."/>
            <person name="Roberts A.W."/>
            <person name="Sato Y."/>
            <person name="Scheller H.V."/>
            <person name="Schulz B."/>
            <person name="Schulz C."/>
            <person name="Shakirov E.V."/>
            <person name="Shibagaki N."/>
            <person name="Shinohara N."/>
            <person name="Shippen D.E."/>
            <person name="Soerensen I."/>
            <person name="Sotooka R."/>
            <person name="Sugimoto N."/>
            <person name="Sugita M."/>
            <person name="Sumikawa N."/>
            <person name="Tanurdzic M."/>
            <person name="Theissen G."/>
            <person name="Ulvskov P."/>
            <person name="Wakazuki S."/>
            <person name="Weng J.K."/>
            <person name="Willats W.W."/>
            <person name="Wipf D."/>
            <person name="Wolf P.G."/>
            <person name="Yang L."/>
            <person name="Zimmer A.D."/>
            <person name="Zhu Q."/>
            <person name="Mitros T."/>
            <person name="Hellsten U."/>
            <person name="Loque D."/>
            <person name="Otillar R."/>
            <person name="Salamov A."/>
            <person name="Schmutz J."/>
            <person name="Shapiro H."/>
            <person name="Lindquist E."/>
            <person name="Lucas S."/>
            <person name="Rokhsar D."/>
            <person name="Grigoriev I.V."/>
        </authorList>
    </citation>
    <scope>NUCLEOTIDE SEQUENCE [LARGE SCALE GENOMIC DNA]</scope>
</reference>
<dbReference type="Gramene" id="EFJ33460">
    <property type="protein sequence ID" value="EFJ33460"/>
    <property type="gene ID" value="SELMODRAFT_407256"/>
</dbReference>
<dbReference type="KEGG" id="smo:SELMODRAFT_407256"/>
<dbReference type="GO" id="GO:0016020">
    <property type="term" value="C:membrane"/>
    <property type="evidence" value="ECO:0007669"/>
    <property type="project" value="UniProtKB-SubCell"/>
</dbReference>
<dbReference type="EMBL" id="GL377571">
    <property type="protein sequence ID" value="EFJ33460.1"/>
    <property type="molecule type" value="Genomic_DNA"/>
</dbReference>
<dbReference type="Pfam" id="PF00954">
    <property type="entry name" value="S_locus_glycop"/>
    <property type="match status" value="1"/>
</dbReference>
<feature type="signal peptide" evidence="10">
    <location>
        <begin position="1"/>
        <end position="19"/>
    </location>
</feature>
<evidence type="ECO:0000256" key="3">
    <source>
        <dbReference type="ARBA" id="ARBA00022729"/>
    </source>
</evidence>
<comment type="caution">
    <text evidence="7">Lacks conserved residue(s) required for the propagation of feature annotation.</text>
</comment>
<dbReference type="InterPro" id="IPR001480">
    <property type="entry name" value="Bulb-type_lectin_dom"/>
</dbReference>
<evidence type="ECO:0008006" key="15">
    <source>
        <dbReference type="Google" id="ProtNLM"/>
    </source>
</evidence>
<keyword evidence="4 9" id="KW-1133">Transmembrane helix</keyword>
<dbReference type="HOGENOM" id="CLU_000288_116_2_1"/>
<feature type="domain" description="EGF-like" evidence="11">
    <location>
        <begin position="279"/>
        <end position="315"/>
    </location>
</feature>
<dbReference type="FunCoup" id="D8R4F6">
    <property type="interactions" value="374"/>
</dbReference>
<dbReference type="InterPro" id="IPR000858">
    <property type="entry name" value="S_locus_glycoprot_dom"/>
</dbReference>
<feature type="chain" id="PRO_5003121504" description="Receptor-like serine/threonine-protein kinase" evidence="10">
    <location>
        <begin position="20"/>
        <end position="666"/>
    </location>
</feature>
<comment type="subcellular location">
    <subcellularLocation>
        <location evidence="1">Membrane</location>
        <topology evidence="1">Single-pass membrane protein</topology>
    </subcellularLocation>
</comment>
<evidence type="ECO:0000256" key="5">
    <source>
        <dbReference type="ARBA" id="ARBA00023136"/>
    </source>
</evidence>
<dbReference type="Proteomes" id="UP000001514">
    <property type="component" value="Unassembled WGS sequence"/>
</dbReference>
<dbReference type="Gene3D" id="3.30.200.20">
    <property type="entry name" value="Phosphorylase Kinase, domain 1"/>
    <property type="match status" value="1"/>
</dbReference>
<dbReference type="PROSITE" id="PS50927">
    <property type="entry name" value="BULB_LECTIN"/>
    <property type="match status" value="1"/>
</dbReference>
<sequence>MAFCNVALFILILPVAVLASEIEKGSSIQTGESLKADEILISPGKNFGFGFVNDTGAPGKLNVAIRVRSVETIIWTATALKGVTANAQLVLNEAQGLFVLDNGVAQVIVSCKSSNCSGVRLDMQDDGNLVLKHSNNSVLWQSFNLPTDTLLQDQVFKGRQALISGRYSLQMTDVSAQLIFLAAPELKNLTSYWTIPQNLPSSSTGSNNSTSQSSRLVMNSSGIVTFTDASNVSNYQYSLDFTFANTRVMRMLKLEPSGNLRIYGLSTDNSSWNIVWQAMLLECQIHGVCGPFGLCTYAPRSTCVCPPGFHFIDPQDHHQGCTYDVPLQLSCNGSSNHHDWVRVDRASYNGNDYVKDLSPTSLEGCRRRCDRDCGCLGFVYRVDRHGTCYTKGPAPGVIYNGFQIPSDEMAPSLVFLKVSTASRVQPEAPLNELFSTIVNATNVKSYAELKQVREAFKLVIPAAIAAAELLLFLAAGVIWWLYTEKRIKRLSQALDQVDGVVTKFTYHQLEAEVATLGKIHHINLVRMLGYCAEGSHRLLVYEYMENSSLEKVLFAAQADQDGKNNETPGLQADEASSQCATGNMKSTADPRMAETIDWEQFEMALRVAFWCIQPEPESRPSMSKVVQMLEENAPVPAPPLPRIFEDGGSGGVSRELSVMYPSESGR</sequence>
<gene>
    <name evidence="13" type="ORF">SELMODRAFT_407256</name>
</gene>
<feature type="region of interest" description="Disordered" evidence="8">
    <location>
        <begin position="634"/>
        <end position="666"/>
    </location>
</feature>
<dbReference type="AlphaFoldDB" id="D8R4F6"/>
<dbReference type="PANTHER" id="PTHR47974">
    <property type="entry name" value="OS07G0415500 PROTEIN"/>
    <property type="match status" value="1"/>
</dbReference>
<feature type="region of interest" description="Disordered" evidence="8">
    <location>
        <begin position="563"/>
        <end position="588"/>
    </location>
</feature>
<feature type="domain" description="Bulb-type lectin" evidence="12">
    <location>
        <begin position="25"/>
        <end position="144"/>
    </location>
</feature>
<dbReference type="InterPro" id="IPR000742">
    <property type="entry name" value="EGF"/>
</dbReference>
<proteinExistence type="predicted"/>
<evidence type="ECO:0000313" key="14">
    <source>
        <dbReference type="Proteomes" id="UP000001514"/>
    </source>
</evidence>
<dbReference type="InterPro" id="IPR011009">
    <property type="entry name" value="Kinase-like_dom_sf"/>
</dbReference>
<evidence type="ECO:0000256" key="6">
    <source>
        <dbReference type="ARBA" id="ARBA00023157"/>
    </source>
</evidence>
<organism evidence="14">
    <name type="scientific">Selaginella moellendorffii</name>
    <name type="common">Spikemoss</name>
    <dbReference type="NCBI Taxonomy" id="88036"/>
    <lineage>
        <taxon>Eukaryota</taxon>
        <taxon>Viridiplantae</taxon>
        <taxon>Streptophyta</taxon>
        <taxon>Embryophyta</taxon>
        <taxon>Tracheophyta</taxon>
        <taxon>Lycopodiopsida</taxon>
        <taxon>Selaginellales</taxon>
        <taxon>Selaginellaceae</taxon>
        <taxon>Selaginella</taxon>
    </lineage>
</organism>
<evidence type="ECO:0000256" key="4">
    <source>
        <dbReference type="ARBA" id="ARBA00022989"/>
    </source>
</evidence>
<evidence type="ECO:0000313" key="13">
    <source>
        <dbReference type="EMBL" id="EFJ33460.1"/>
    </source>
</evidence>
<keyword evidence="6" id="KW-1015">Disulfide bond</keyword>
<name>D8R4F6_SELML</name>
<keyword evidence="7" id="KW-0245">EGF-like domain</keyword>
<keyword evidence="5 9" id="KW-0472">Membrane</keyword>
<keyword evidence="14" id="KW-1185">Reference proteome</keyword>
<evidence type="ECO:0000256" key="9">
    <source>
        <dbReference type="SAM" id="Phobius"/>
    </source>
</evidence>
<dbReference type="PROSITE" id="PS50026">
    <property type="entry name" value="EGF_3"/>
    <property type="match status" value="1"/>
</dbReference>
<evidence type="ECO:0000256" key="2">
    <source>
        <dbReference type="ARBA" id="ARBA00022692"/>
    </source>
</evidence>
<dbReference type="Pfam" id="PF07714">
    <property type="entry name" value="PK_Tyr_Ser-Thr"/>
    <property type="match status" value="1"/>
</dbReference>
<dbReference type="InterPro" id="IPR001245">
    <property type="entry name" value="Ser-Thr/Tyr_kinase_cat_dom"/>
</dbReference>
<protein>
    <recommendedName>
        <fullName evidence="15">Receptor-like serine/threonine-protein kinase</fullName>
    </recommendedName>
</protein>
<dbReference type="PANTHER" id="PTHR47974:SF9">
    <property type="entry name" value="RECEPTOR-LIKE SERINE_THREONINE-PROTEIN KINASE"/>
    <property type="match status" value="1"/>
</dbReference>
<accession>D8R4F6</accession>
<dbReference type="SUPFAM" id="SSF51110">
    <property type="entry name" value="alpha-D-mannose-specific plant lectins"/>
    <property type="match status" value="1"/>
</dbReference>
<dbReference type="SUPFAM" id="SSF56112">
    <property type="entry name" value="Protein kinase-like (PK-like)"/>
    <property type="match status" value="1"/>
</dbReference>
<dbReference type="GO" id="GO:0004672">
    <property type="term" value="F:protein kinase activity"/>
    <property type="evidence" value="ECO:0007669"/>
    <property type="project" value="InterPro"/>
</dbReference>
<evidence type="ECO:0000256" key="7">
    <source>
        <dbReference type="PROSITE-ProRule" id="PRU00076"/>
    </source>
</evidence>
<dbReference type="GO" id="GO:0048544">
    <property type="term" value="P:recognition of pollen"/>
    <property type="evidence" value="ECO:0007669"/>
    <property type="project" value="InterPro"/>
</dbReference>
<dbReference type="InterPro" id="IPR036426">
    <property type="entry name" value="Bulb-type_lectin_dom_sf"/>
</dbReference>
<keyword evidence="2 9" id="KW-0812">Transmembrane</keyword>
<dbReference type="Gene3D" id="1.10.510.10">
    <property type="entry name" value="Transferase(Phosphotransferase) domain 1"/>
    <property type="match status" value="1"/>
</dbReference>
<dbReference type="Pfam" id="PF01453">
    <property type="entry name" value="B_lectin"/>
    <property type="match status" value="1"/>
</dbReference>
<dbReference type="Gene3D" id="2.90.10.10">
    <property type="entry name" value="Bulb-type lectin domain"/>
    <property type="match status" value="1"/>
</dbReference>
<dbReference type="CDD" id="cd00053">
    <property type="entry name" value="EGF"/>
    <property type="match status" value="1"/>
</dbReference>
<feature type="transmembrane region" description="Helical" evidence="9">
    <location>
        <begin position="458"/>
        <end position="482"/>
    </location>
</feature>
<evidence type="ECO:0000256" key="8">
    <source>
        <dbReference type="SAM" id="MobiDB-lite"/>
    </source>
</evidence>
<evidence type="ECO:0000256" key="10">
    <source>
        <dbReference type="SAM" id="SignalP"/>
    </source>
</evidence>
<dbReference type="SMART" id="SM00108">
    <property type="entry name" value="B_lectin"/>
    <property type="match status" value="1"/>
</dbReference>
<evidence type="ECO:0000259" key="12">
    <source>
        <dbReference type="PROSITE" id="PS50927"/>
    </source>
</evidence>